<proteinExistence type="predicted"/>
<feature type="region of interest" description="Disordered" evidence="1">
    <location>
        <begin position="228"/>
        <end position="267"/>
    </location>
</feature>
<feature type="region of interest" description="Disordered" evidence="1">
    <location>
        <begin position="358"/>
        <end position="445"/>
    </location>
</feature>
<name>A0A7J0DZJ2_9ERIC</name>
<evidence type="ECO:0000256" key="1">
    <source>
        <dbReference type="SAM" id="MobiDB-lite"/>
    </source>
</evidence>
<dbReference type="PANTHER" id="PTHR31099:SF28">
    <property type="entry name" value="F5J5.12"/>
    <property type="match status" value="1"/>
</dbReference>
<dbReference type="Proteomes" id="UP000585474">
    <property type="component" value="Unassembled WGS sequence"/>
</dbReference>
<organism evidence="2 3">
    <name type="scientific">Actinidia rufa</name>
    <dbReference type="NCBI Taxonomy" id="165716"/>
    <lineage>
        <taxon>Eukaryota</taxon>
        <taxon>Viridiplantae</taxon>
        <taxon>Streptophyta</taxon>
        <taxon>Embryophyta</taxon>
        <taxon>Tracheophyta</taxon>
        <taxon>Spermatophyta</taxon>
        <taxon>Magnoliopsida</taxon>
        <taxon>eudicotyledons</taxon>
        <taxon>Gunneridae</taxon>
        <taxon>Pentapetalae</taxon>
        <taxon>asterids</taxon>
        <taxon>Ericales</taxon>
        <taxon>Actinidiaceae</taxon>
        <taxon>Actinidia</taxon>
    </lineage>
</organism>
<dbReference type="OrthoDB" id="1752359at2759"/>
<feature type="compositionally biased region" description="Low complexity" evidence="1">
    <location>
        <begin position="412"/>
        <end position="426"/>
    </location>
</feature>
<reference evidence="3" key="1">
    <citation type="submission" date="2019-07" db="EMBL/GenBank/DDBJ databases">
        <title>De Novo Assembly of kiwifruit Actinidia rufa.</title>
        <authorList>
            <person name="Sugita-Konishi S."/>
            <person name="Sato K."/>
            <person name="Mori E."/>
            <person name="Abe Y."/>
            <person name="Kisaki G."/>
            <person name="Hamano K."/>
            <person name="Suezawa K."/>
            <person name="Otani M."/>
            <person name="Fukuda T."/>
            <person name="Manabe T."/>
            <person name="Gomi K."/>
            <person name="Tabuchi M."/>
            <person name="Akimitsu K."/>
            <person name="Kataoka I."/>
        </authorList>
    </citation>
    <scope>NUCLEOTIDE SEQUENCE [LARGE SCALE GENOMIC DNA]</scope>
    <source>
        <strain evidence="3">cv. Fuchu</strain>
    </source>
</reference>
<comment type="caution">
    <text evidence="2">The sequence shown here is derived from an EMBL/GenBank/DDBJ whole genome shotgun (WGS) entry which is preliminary data.</text>
</comment>
<keyword evidence="3" id="KW-1185">Reference proteome</keyword>
<dbReference type="EMBL" id="BJWL01000442">
    <property type="protein sequence ID" value="GFS44990.1"/>
    <property type="molecule type" value="Genomic_DNA"/>
</dbReference>
<sequence>MTDEVNQSPSSLMEGSPDVNPLIAIHPSVEEKHNIMTLEELNTLRDTYSFPPEVWVRLPDEGETITSARPGEVAFYEAAFPTSLRFPLHSTIRLILQFYNICPAQLVLNAGRSIACSMAMWRVFKYTLSLSEFRNLFSLNSNPKPDQGWLYFKARNKKAMLGGYPSNVKGWKSKFFFVFGDKWEIPEGTSYEGAPRVPRTWGIPVEKTGCFSVPVLLESKSFSRVFTSPGSMASRTAGDKIPSGDASSSSGDVGDSQNPHEHARRRSPSLDDLIECLGSIRTKLRRMLPYIPNLTLLRWLGGKVLDPILDRFMNALSSGSNSTSESSSDSSLPVELESDAMSKRVSFKKIGEKLGKSANVSLGTPVPAKGMVIGEKRTGDSLFSSPNKKRKADDGSKGKGVDSEPGGKKKASSSSKTSAAPVTAPSRPGEGTSANPGTILGPTASILGSPSVADKLLRGVIPPADKEKVEKLTLDQTVTKLFHVIGQALVLSSSLAVRSREAGEQASLQEGRVTSMETEANDELAKAKSDRDSLSDKFERSGVLVNKLREALNKSKEFSVEKFKSSSEFMVAVEDSASKYFGEGFNFCKVQLRRHYPDLAIDLEGTVVDQDLLAEQDEADEENEKEKTGENEGGN</sequence>
<feature type="compositionally biased region" description="Basic and acidic residues" evidence="1">
    <location>
        <begin position="624"/>
        <end position="635"/>
    </location>
</feature>
<feature type="compositionally biased region" description="Basic and acidic residues" evidence="1">
    <location>
        <begin position="391"/>
        <end position="407"/>
    </location>
</feature>
<feature type="compositionally biased region" description="Low complexity" evidence="1">
    <location>
        <begin position="243"/>
        <end position="256"/>
    </location>
</feature>
<evidence type="ECO:0000313" key="3">
    <source>
        <dbReference type="Proteomes" id="UP000585474"/>
    </source>
</evidence>
<protein>
    <submittedName>
        <fullName evidence="2">Uncharacterized protein</fullName>
    </submittedName>
</protein>
<dbReference type="PANTHER" id="PTHR31099">
    <property type="entry name" value="OS06G0165300 PROTEIN"/>
    <property type="match status" value="1"/>
</dbReference>
<accession>A0A7J0DZJ2</accession>
<gene>
    <name evidence="2" type="ORF">Acr_00g0093440</name>
</gene>
<dbReference type="AlphaFoldDB" id="A0A7J0DZJ2"/>
<feature type="region of interest" description="Disordered" evidence="1">
    <location>
        <begin position="611"/>
        <end position="635"/>
    </location>
</feature>
<feature type="compositionally biased region" description="Acidic residues" evidence="1">
    <location>
        <begin position="612"/>
        <end position="623"/>
    </location>
</feature>
<evidence type="ECO:0000313" key="2">
    <source>
        <dbReference type="EMBL" id="GFS44990.1"/>
    </source>
</evidence>